<reference evidence="2 3" key="1">
    <citation type="submission" date="2016-09" db="EMBL/GenBank/DDBJ databases">
        <title>Extensive genetic diversity and differential bi-allelic expression allows diatom success in the polar Southern Ocean.</title>
        <authorList>
            <consortium name="DOE Joint Genome Institute"/>
            <person name="Mock T."/>
            <person name="Otillar R.P."/>
            <person name="Strauss J."/>
            <person name="Dupont C."/>
            <person name="Frickenhaus S."/>
            <person name="Maumus F."/>
            <person name="Mcmullan M."/>
            <person name="Sanges R."/>
            <person name="Schmutz J."/>
            <person name="Toseland A."/>
            <person name="Valas R."/>
            <person name="Veluchamy A."/>
            <person name="Ward B.J."/>
            <person name="Allen A."/>
            <person name="Barry K."/>
            <person name="Falciatore A."/>
            <person name="Ferrante M."/>
            <person name="Fortunato A.E."/>
            <person name="Gloeckner G."/>
            <person name="Gruber A."/>
            <person name="Hipkin R."/>
            <person name="Janech M."/>
            <person name="Kroth P."/>
            <person name="Leese F."/>
            <person name="Lindquist E."/>
            <person name="Lyon B.R."/>
            <person name="Martin J."/>
            <person name="Mayer C."/>
            <person name="Parker M."/>
            <person name="Quesneville H."/>
            <person name="Raymond J."/>
            <person name="Uhlig C."/>
            <person name="Valentin K.U."/>
            <person name="Worden A.Z."/>
            <person name="Armbrust E.V."/>
            <person name="Bowler C."/>
            <person name="Green B."/>
            <person name="Moulton V."/>
            <person name="Van Oosterhout C."/>
            <person name="Grigoriev I."/>
        </authorList>
    </citation>
    <scope>NUCLEOTIDE SEQUENCE [LARGE SCALE GENOMIC DNA]</scope>
    <source>
        <strain evidence="2 3">CCMP1102</strain>
    </source>
</reference>
<dbReference type="AlphaFoldDB" id="A0A1E7FW03"/>
<dbReference type="OrthoDB" id="47333at2759"/>
<accession>A0A1E7FW03</accession>
<sequence>MQKTIDDPSGPNSSFQKISSLEEELANVRGEVSQREQVNNVLNKSLKEALGLLKPLQMHLEDAEMEKTEISKELRNLRKRFRQLQMGETDDQSKSTIGGADVSVELIKIKDELEETVRQLELENSQLHDALEDLTEDGNKHNEAKMRQRLVELNSRYEVTQNRLEDAHVENHTLVKALKQKEMEEINRKKEMMQMDENLHKTESELNNAKRIAQSALVKVEELTMSNIEQLSISRDATSTVDGNDNINKNSDNYGAYSF</sequence>
<dbReference type="Proteomes" id="UP000095751">
    <property type="component" value="Unassembled WGS sequence"/>
</dbReference>
<evidence type="ECO:0000313" key="3">
    <source>
        <dbReference type="Proteomes" id="UP000095751"/>
    </source>
</evidence>
<keyword evidence="1" id="KW-0175">Coiled coil</keyword>
<organism evidence="2 3">
    <name type="scientific">Fragilariopsis cylindrus CCMP1102</name>
    <dbReference type="NCBI Taxonomy" id="635003"/>
    <lineage>
        <taxon>Eukaryota</taxon>
        <taxon>Sar</taxon>
        <taxon>Stramenopiles</taxon>
        <taxon>Ochrophyta</taxon>
        <taxon>Bacillariophyta</taxon>
        <taxon>Bacillariophyceae</taxon>
        <taxon>Bacillariophycidae</taxon>
        <taxon>Bacillariales</taxon>
        <taxon>Bacillariaceae</taxon>
        <taxon>Fragilariopsis</taxon>
    </lineage>
</organism>
<feature type="coiled-coil region" evidence="1">
    <location>
        <begin position="18"/>
        <end position="212"/>
    </location>
</feature>
<protein>
    <submittedName>
        <fullName evidence="2">Uncharacterized protein</fullName>
    </submittedName>
</protein>
<gene>
    <name evidence="2" type="ORF">FRACYDRAFT_267246</name>
</gene>
<dbReference type="EMBL" id="KV784353">
    <property type="protein sequence ID" value="OEU22326.1"/>
    <property type="molecule type" value="Genomic_DNA"/>
</dbReference>
<keyword evidence="3" id="KW-1185">Reference proteome</keyword>
<dbReference type="InParanoid" id="A0A1E7FW03"/>
<name>A0A1E7FW03_9STRA</name>
<evidence type="ECO:0000313" key="2">
    <source>
        <dbReference type="EMBL" id="OEU22326.1"/>
    </source>
</evidence>
<proteinExistence type="predicted"/>
<evidence type="ECO:0000256" key="1">
    <source>
        <dbReference type="SAM" id="Coils"/>
    </source>
</evidence>
<dbReference type="KEGG" id="fcy:FRACYDRAFT_267246"/>